<sequence>MAIKTIKEYYPLDWTESSFKDLFEFEGGLSISRANLSDEGICYLHYGDIHKSTESFVNVERDYNLIPKYDTTLEEVKEKYLLREGDIVFADASEDYAGIGKSVVVINPQELPFISGLHTIVAKDKTNKLDNGYKRFFLTDWNIRKQLMVMATGISVYGLSKTNLEKIRVVLPPKEEQQKIASILSTWDKAIELKEKLIEQKKEQKKGLMQKLLTGEVRLPGFAGRWQQVRLGNLTKLQGGYAFKSAEFVQQGIPIIRISNIDPEIIETNQDFVYYDEIGISDSFKVNFGDILIAMSGATTGKVGLYKKREIAYLNQRVGKFVNLDKSKLDYSFLYHLIMSSMFKLQLKEELATGAQPNISSRQIENFKFKIPSLDEQKKISKTLNQIDRSINLQEKEIVYLKQQKQGLMQLLLTGKVRVKV</sequence>
<dbReference type="GO" id="GO:0003677">
    <property type="term" value="F:DNA binding"/>
    <property type="evidence" value="ECO:0007669"/>
    <property type="project" value="UniProtKB-KW"/>
</dbReference>
<dbReference type="CDD" id="cd17278">
    <property type="entry name" value="RMtype1_S_LdeBORF1052P-TRD2-CR2"/>
    <property type="match status" value="1"/>
</dbReference>
<evidence type="ECO:0000313" key="6">
    <source>
        <dbReference type="Proteomes" id="UP000075666"/>
    </source>
</evidence>
<comment type="similarity">
    <text evidence="1">Belongs to the type-I restriction system S methylase family.</text>
</comment>
<evidence type="ECO:0000256" key="1">
    <source>
        <dbReference type="ARBA" id="ARBA00010923"/>
    </source>
</evidence>
<dbReference type="Gene3D" id="3.90.220.20">
    <property type="entry name" value="DNA methylase specificity domains"/>
    <property type="match status" value="2"/>
</dbReference>
<dbReference type="EC" id="3.1.21.3" evidence="5"/>
<keyword evidence="6" id="KW-1185">Reference proteome</keyword>
<comment type="caution">
    <text evidence="5">The sequence shown here is derived from an EMBL/GenBank/DDBJ whole genome shotgun (WGS) entry which is preliminary data.</text>
</comment>
<evidence type="ECO:0000256" key="3">
    <source>
        <dbReference type="ARBA" id="ARBA00023125"/>
    </source>
</evidence>
<dbReference type="PANTHER" id="PTHR30408">
    <property type="entry name" value="TYPE-1 RESTRICTION ENZYME ECOKI SPECIFICITY PROTEIN"/>
    <property type="match status" value="1"/>
</dbReference>
<feature type="domain" description="Type I restriction modification DNA specificity" evidence="4">
    <location>
        <begin position="226"/>
        <end position="399"/>
    </location>
</feature>
<dbReference type="Pfam" id="PF01420">
    <property type="entry name" value="Methylase_S"/>
    <property type="match status" value="2"/>
</dbReference>
<dbReference type="PANTHER" id="PTHR30408:SF12">
    <property type="entry name" value="TYPE I RESTRICTION ENZYME MJAVIII SPECIFICITY SUBUNIT"/>
    <property type="match status" value="1"/>
</dbReference>
<dbReference type="Proteomes" id="UP000075666">
    <property type="component" value="Unassembled WGS sequence"/>
</dbReference>
<evidence type="ECO:0000259" key="4">
    <source>
        <dbReference type="Pfam" id="PF01420"/>
    </source>
</evidence>
<protein>
    <submittedName>
        <fullName evidence="5">Type I restriction-modification system, specificity subunit S</fullName>
        <ecNumber evidence="5">3.1.21.3</ecNumber>
    </submittedName>
</protein>
<keyword evidence="5" id="KW-0378">Hydrolase</keyword>
<dbReference type="OrthoDB" id="9811611at2"/>
<keyword evidence="2" id="KW-0680">Restriction system</keyword>
<dbReference type="PATRIC" id="fig|46224.3.peg.2814"/>
<dbReference type="InterPro" id="IPR052021">
    <property type="entry name" value="Type-I_RS_S_subunit"/>
</dbReference>
<gene>
    <name evidence="5" type="ORF">B4102_0594</name>
</gene>
<name>A0A150L6R9_9BACI</name>
<organism evidence="5 6">
    <name type="scientific">Heyndrickxia sporothermodurans</name>
    <dbReference type="NCBI Taxonomy" id="46224"/>
    <lineage>
        <taxon>Bacteria</taxon>
        <taxon>Bacillati</taxon>
        <taxon>Bacillota</taxon>
        <taxon>Bacilli</taxon>
        <taxon>Bacillales</taxon>
        <taxon>Bacillaceae</taxon>
        <taxon>Heyndrickxia</taxon>
    </lineage>
</organism>
<dbReference type="EMBL" id="LQYN01000039">
    <property type="protein sequence ID" value="KYD07960.1"/>
    <property type="molecule type" value="Genomic_DNA"/>
</dbReference>
<evidence type="ECO:0000313" key="5">
    <source>
        <dbReference type="EMBL" id="KYD07960.1"/>
    </source>
</evidence>
<feature type="domain" description="Type I restriction modification DNA specificity" evidence="4">
    <location>
        <begin position="11"/>
        <end position="200"/>
    </location>
</feature>
<dbReference type="GO" id="GO:0009035">
    <property type="term" value="F:type I site-specific deoxyribonuclease activity"/>
    <property type="evidence" value="ECO:0007669"/>
    <property type="project" value="UniProtKB-EC"/>
</dbReference>
<dbReference type="Gene3D" id="1.10.287.1120">
    <property type="entry name" value="Bipartite methylase S protein"/>
    <property type="match status" value="1"/>
</dbReference>
<accession>A0A150L6R9</accession>
<reference evidence="5 6" key="1">
    <citation type="submission" date="2016-01" db="EMBL/GenBank/DDBJ databases">
        <title>Genome Sequences of Twelve Sporeforming Bacillus Species Isolated from Foods.</title>
        <authorList>
            <person name="Berendsen E.M."/>
            <person name="Wells-Bennik M.H."/>
            <person name="Krawcyk A.O."/>
            <person name="De Jong A."/>
            <person name="Holsappel S."/>
            <person name="Eijlander R.T."/>
            <person name="Kuipers O.P."/>
        </authorList>
    </citation>
    <scope>NUCLEOTIDE SEQUENCE [LARGE SCALE GENOMIC DNA]</scope>
    <source>
        <strain evidence="5 6">B4102</strain>
    </source>
</reference>
<keyword evidence="3" id="KW-0238">DNA-binding</keyword>
<dbReference type="InterPro" id="IPR000055">
    <property type="entry name" value="Restrct_endonuc_typeI_TRD"/>
</dbReference>
<dbReference type="SUPFAM" id="SSF116734">
    <property type="entry name" value="DNA methylase specificity domain"/>
    <property type="match status" value="2"/>
</dbReference>
<dbReference type="STRING" id="46224.B4102_0594"/>
<evidence type="ECO:0000256" key="2">
    <source>
        <dbReference type="ARBA" id="ARBA00022747"/>
    </source>
</evidence>
<dbReference type="InterPro" id="IPR044946">
    <property type="entry name" value="Restrct_endonuc_typeI_TRD_sf"/>
</dbReference>
<proteinExistence type="inferred from homology"/>
<dbReference type="REBASE" id="149586">
    <property type="entry name" value="S1.Bco4102ORF596P"/>
</dbReference>
<dbReference type="GO" id="GO:0009307">
    <property type="term" value="P:DNA restriction-modification system"/>
    <property type="evidence" value="ECO:0007669"/>
    <property type="project" value="UniProtKB-KW"/>
</dbReference>
<dbReference type="AlphaFoldDB" id="A0A150L6R9"/>
<dbReference type="RefSeq" id="WP_066230851.1">
    <property type="nucleotide sequence ID" value="NZ_LQYN01000039.1"/>
</dbReference>